<feature type="binding site" evidence="6">
    <location>
        <position position="152"/>
    </location>
    <ligand>
        <name>(S)-malate</name>
        <dbReference type="ChEBI" id="CHEBI:15589"/>
    </ligand>
</feature>
<dbReference type="KEGG" id="tasa:A1Q1_03496"/>
<dbReference type="SUPFAM" id="SSF51735">
    <property type="entry name" value="NAD(P)-binding Rossmann-fold domains"/>
    <property type="match status" value="1"/>
</dbReference>
<comment type="similarity">
    <text evidence="2 8">Belongs to the malic enzymes family.</text>
</comment>
<dbReference type="RefSeq" id="XP_014178769.1">
    <property type="nucleotide sequence ID" value="XM_014323294.1"/>
</dbReference>
<sequence length="549" mass="60444">MASHLLSNHIAKPPTPPLTPKSNSLDKLALGEEMMKTRPKAHREQSVLRLRAQLDSLPTPLLKHGLLSRTRREDPELFFSVVQADLVNLAPIVYTPTVGEACQKYSHVYSGPEGLYINIDDKDSLREILAEYDATLDAAHKPKIIVVTDGSRILGLGDLGLGGMGISVGKLNLYVAGGGIRPMGCLPIVLDIVADENSMGTNNESLREDPLYLGLRRPRVELKEAREFMDEFMGAVSAQWPKTVIQHEDFYSEAAFDFLDGYQNEYRMFNDDIQGTGSVILGGFLTAAQRASEASGRPLTDHKVVFLGGGSAAVGVAKEMMNFFRMQGSHHLYPAHKEYFIRKDTEGQEFKTLAEVVDYVQPTALVGLSTTFGAFPEEIVRKMADLNAAPIIFPLSNPTSKCELAFEDALKWTNGTVLFASGSPYPPTEYEGKLYEPGQGNNFLVFPGIGFGSIFCDADRITDGMITAAAIGLSRSLTEDEQQHQLLYPRLTRIRDVSAEVALAVVRAAQKDGVDQNVALRDLDDDQLLAKIKQTQWSPYEDEEVKSNL</sequence>
<keyword evidence="3 7" id="KW-0479">Metal-binding</keyword>
<dbReference type="HOGENOM" id="CLU_011405_5_2_1"/>
<feature type="domain" description="Malic enzyme NAD-binding" evidence="10">
    <location>
        <begin position="273"/>
        <end position="510"/>
    </location>
</feature>
<feature type="binding site" evidence="6">
    <location>
        <position position="397"/>
    </location>
    <ligand>
        <name>(S)-malate</name>
        <dbReference type="ChEBI" id="CHEBI:15589"/>
    </ligand>
</feature>
<dbReference type="Proteomes" id="UP000002748">
    <property type="component" value="Unassembled WGS sequence"/>
</dbReference>
<dbReference type="SMART" id="SM00919">
    <property type="entry name" value="Malic_M"/>
    <property type="match status" value="1"/>
</dbReference>
<reference evidence="12 13" key="1">
    <citation type="journal article" date="2012" name="Eukaryot. Cell">
        <title>Draft genome sequence of CBS 2479, the standard type strain of Trichosporon asahii.</title>
        <authorList>
            <person name="Yang R.Y."/>
            <person name="Li H.T."/>
            <person name="Zhu H."/>
            <person name="Zhou G.P."/>
            <person name="Wang M."/>
            <person name="Wang L."/>
        </authorList>
    </citation>
    <scope>NUCLEOTIDE SEQUENCE [LARGE SCALE GENOMIC DNA]</scope>
    <source>
        <strain evidence="13">ATCC 90039 / CBS 2479 / JCM 2466 / KCTC 7840 / NCYC 2677 / UAMH 7654</strain>
    </source>
</reference>
<feature type="active site" description="Proton acceptor" evidence="5">
    <location>
        <position position="170"/>
    </location>
</feature>
<dbReference type="PANTHER" id="PTHR23406:SF32">
    <property type="entry name" value="NADP-DEPENDENT MALIC ENZYME"/>
    <property type="match status" value="1"/>
</dbReference>
<feature type="binding site" evidence="7">
    <location>
        <position position="272"/>
    </location>
    <ligand>
        <name>a divalent metal cation</name>
        <dbReference type="ChEBI" id="CHEBI:60240"/>
    </ligand>
</feature>
<dbReference type="GO" id="GO:0006108">
    <property type="term" value="P:malate metabolic process"/>
    <property type="evidence" value="ECO:0007669"/>
    <property type="project" value="TreeGrafter"/>
</dbReference>
<comment type="caution">
    <text evidence="12">The sequence shown here is derived from an EMBL/GenBank/DDBJ whole genome shotgun (WGS) entry which is preliminary data.</text>
</comment>
<gene>
    <name evidence="12" type="ORF">A1Q1_03496</name>
</gene>
<dbReference type="OrthoDB" id="5365701at2759"/>
<evidence type="ECO:0000256" key="3">
    <source>
        <dbReference type="ARBA" id="ARBA00022723"/>
    </source>
</evidence>
<dbReference type="GeneID" id="25987009"/>
<evidence type="ECO:0000256" key="9">
    <source>
        <dbReference type="SAM" id="MobiDB-lite"/>
    </source>
</evidence>
<dbReference type="InterPro" id="IPR046346">
    <property type="entry name" value="Aminoacid_DH-like_N_sf"/>
</dbReference>
<evidence type="ECO:0000259" key="10">
    <source>
        <dbReference type="SMART" id="SM00919"/>
    </source>
</evidence>
<evidence type="ECO:0000313" key="13">
    <source>
        <dbReference type="Proteomes" id="UP000002748"/>
    </source>
</evidence>
<dbReference type="EMBL" id="ALBS01000233">
    <property type="protein sequence ID" value="EJT47719.1"/>
    <property type="molecule type" value="Genomic_DNA"/>
</dbReference>
<feature type="active site" description="Proton donor" evidence="5">
    <location>
        <position position="94"/>
    </location>
</feature>
<evidence type="ECO:0000256" key="4">
    <source>
        <dbReference type="ARBA" id="ARBA00023002"/>
    </source>
</evidence>
<evidence type="ECO:0000313" key="12">
    <source>
        <dbReference type="EMBL" id="EJT47719.1"/>
    </source>
</evidence>
<keyword evidence="4 8" id="KW-0560">Oxidoreductase</keyword>
<evidence type="ECO:0000259" key="11">
    <source>
        <dbReference type="SMART" id="SM01274"/>
    </source>
</evidence>
<evidence type="ECO:0000256" key="5">
    <source>
        <dbReference type="PIRSR" id="PIRSR000106-1"/>
    </source>
</evidence>
<dbReference type="PRINTS" id="PR00072">
    <property type="entry name" value="MALOXRDTASE"/>
</dbReference>
<evidence type="ECO:0000256" key="7">
    <source>
        <dbReference type="PIRSR" id="PIRSR000106-3"/>
    </source>
</evidence>
<dbReference type="InterPro" id="IPR012302">
    <property type="entry name" value="Malic_NAD-bd"/>
</dbReference>
<dbReference type="Gene3D" id="3.40.50.720">
    <property type="entry name" value="NAD(P)-binding Rossmann-like Domain"/>
    <property type="match status" value="2"/>
</dbReference>
<dbReference type="Pfam" id="PF03949">
    <property type="entry name" value="Malic_M"/>
    <property type="match status" value="2"/>
</dbReference>
<evidence type="ECO:0000256" key="6">
    <source>
        <dbReference type="PIRSR" id="PIRSR000106-2"/>
    </source>
</evidence>
<dbReference type="InterPro" id="IPR012301">
    <property type="entry name" value="Malic_N_dom"/>
</dbReference>
<dbReference type="GO" id="GO:0051287">
    <property type="term" value="F:NAD binding"/>
    <property type="evidence" value="ECO:0007669"/>
    <property type="project" value="InterPro"/>
</dbReference>
<feature type="binding site" evidence="6">
    <location>
        <position position="441"/>
    </location>
    <ligand>
        <name>(S)-malate</name>
        <dbReference type="ChEBI" id="CHEBI:15589"/>
    </ligand>
</feature>
<feature type="region of interest" description="Disordered" evidence="9">
    <location>
        <begin position="1"/>
        <end position="24"/>
    </location>
</feature>
<protein>
    <recommendedName>
        <fullName evidence="8">Malic enzyme</fullName>
    </recommendedName>
</protein>
<evidence type="ECO:0000256" key="2">
    <source>
        <dbReference type="ARBA" id="ARBA00008785"/>
    </source>
</evidence>
<dbReference type="SUPFAM" id="SSF53223">
    <property type="entry name" value="Aminoacid dehydrogenase-like, N-terminal domain"/>
    <property type="match status" value="1"/>
</dbReference>
<dbReference type="InterPro" id="IPR001891">
    <property type="entry name" value="Malic_OxRdtase"/>
</dbReference>
<dbReference type="GO" id="GO:0004471">
    <property type="term" value="F:malate dehydrogenase (decarboxylating) (NAD+) activity"/>
    <property type="evidence" value="ECO:0007669"/>
    <property type="project" value="TreeGrafter"/>
</dbReference>
<name>J6ET33_TRIAS</name>
<dbReference type="Gene3D" id="3.40.50.10380">
    <property type="entry name" value="Malic enzyme, N-terminal domain"/>
    <property type="match status" value="1"/>
</dbReference>
<accession>J6ET33</accession>
<dbReference type="PANTHER" id="PTHR23406">
    <property type="entry name" value="MALIC ENZYME-RELATED"/>
    <property type="match status" value="1"/>
</dbReference>
<dbReference type="InterPro" id="IPR036291">
    <property type="entry name" value="NAD(P)-bd_dom_sf"/>
</dbReference>
<comment type="cofactor">
    <cofactor evidence="1">
        <name>Mn(2+)</name>
        <dbReference type="ChEBI" id="CHEBI:29035"/>
    </cofactor>
</comment>
<proteinExistence type="inferred from homology"/>
<dbReference type="SMART" id="SM01274">
    <property type="entry name" value="malic"/>
    <property type="match status" value="1"/>
</dbReference>
<dbReference type="InterPro" id="IPR037062">
    <property type="entry name" value="Malic_N_dom_sf"/>
</dbReference>
<organism evidence="12 13">
    <name type="scientific">Trichosporon asahii var. asahii (strain ATCC 90039 / CBS 2479 / JCM 2466 / KCTC 7840 / NBRC 103889/ NCYC 2677 / UAMH 7654)</name>
    <name type="common">Yeast</name>
    <dbReference type="NCBI Taxonomy" id="1186058"/>
    <lineage>
        <taxon>Eukaryota</taxon>
        <taxon>Fungi</taxon>
        <taxon>Dikarya</taxon>
        <taxon>Basidiomycota</taxon>
        <taxon>Agaricomycotina</taxon>
        <taxon>Tremellomycetes</taxon>
        <taxon>Trichosporonales</taxon>
        <taxon>Trichosporonaceae</taxon>
        <taxon>Trichosporon</taxon>
    </lineage>
</organism>
<feature type="domain" description="Malic enzyme N-terminal" evidence="11">
    <location>
        <begin position="71"/>
        <end position="263"/>
    </location>
</feature>
<dbReference type="Pfam" id="PF00390">
    <property type="entry name" value="malic"/>
    <property type="match status" value="1"/>
</dbReference>
<feature type="binding site" evidence="7">
    <location>
        <position position="249"/>
    </location>
    <ligand>
        <name>a divalent metal cation</name>
        <dbReference type="ChEBI" id="CHEBI:60240"/>
    </ligand>
</feature>
<evidence type="ECO:0000256" key="1">
    <source>
        <dbReference type="ARBA" id="ARBA00001936"/>
    </source>
</evidence>
<comment type="cofactor">
    <cofactor evidence="7">
        <name>Mg(2+)</name>
        <dbReference type="ChEBI" id="CHEBI:18420"/>
    </cofactor>
    <cofactor evidence="7">
        <name>Mn(2+)</name>
        <dbReference type="ChEBI" id="CHEBI:29035"/>
    </cofactor>
    <text evidence="7">Divalent metal cations. Prefers magnesium or manganese.</text>
</comment>
<dbReference type="VEuPathDB" id="FungiDB:A1Q1_03496"/>
<dbReference type="GO" id="GO:0005739">
    <property type="term" value="C:mitochondrion"/>
    <property type="evidence" value="ECO:0007669"/>
    <property type="project" value="TreeGrafter"/>
</dbReference>
<dbReference type="PROSITE" id="PS00331">
    <property type="entry name" value="MALIC_ENZYMES"/>
    <property type="match status" value="1"/>
</dbReference>
<dbReference type="GO" id="GO:0046872">
    <property type="term" value="F:metal ion binding"/>
    <property type="evidence" value="ECO:0007669"/>
    <property type="project" value="UniProtKB-KW"/>
</dbReference>
<dbReference type="InterPro" id="IPR015884">
    <property type="entry name" value="Malic_enzyme_CS"/>
</dbReference>
<dbReference type="PIRSF" id="PIRSF000106">
    <property type="entry name" value="ME"/>
    <property type="match status" value="1"/>
</dbReference>
<feature type="binding site" evidence="7">
    <location>
        <position position="248"/>
    </location>
    <ligand>
        <name>a divalent metal cation</name>
        <dbReference type="ChEBI" id="CHEBI:60240"/>
    </ligand>
</feature>
<evidence type="ECO:0000256" key="8">
    <source>
        <dbReference type="RuleBase" id="RU003426"/>
    </source>
</evidence>
<dbReference type="AlphaFoldDB" id="J6ET33"/>